<accession>A0A853F2Y5</accession>
<evidence type="ECO:0000313" key="1">
    <source>
        <dbReference type="EMBL" id="NYS95368.1"/>
    </source>
</evidence>
<dbReference type="InterPro" id="IPR008799">
    <property type="entry name" value="Pseudomon_AvrD"/>
</dbReference>
<gene>
    <name evidence="1" type="ORF">HZZ10_17825</name>
</gene>
<dbReference type="Proteomes" id="UP000561011">
    <property type="component" value="Unassembled WGS sequence"/>
</dbReference>
<keyword evidence="2" id="KW-1185">Reference proteome</keyword>
<dbReference type="RefSeq" id="WP_179914543.1">
    <property type="nucleotide sequence ID" value="NZ_JACBYE010000070.1"/>
</dbReference>
<reference evidence="1 2" key="1">
    <citation type="submission" date="2020-07" db="EMBL/GenBank/DDBJ databases">
        <title>MOT database genomes.</title>
        <authorList>
            <person name="Joseph S."/>
            <person name="Aduse-Opoku J."/>
            <person name="Hashim A."/>
            <person name="Wade W."/>
            <person name="Curtis M."/>
        </authorList>
    </citation>
    <scope>NUCLEOTIDE SEQUENCE [LARGE SCALE GENOMIC DNA]</scope>
    <source>
        <strain evidence="1 2">DSM 100099</strain>
    </source>
</reference>
<name>A0A853F2Y5_9MICO</name>
<dbReference type="AlphaFoldDB" id="A0A853F2Y5"/>
<dbReference type="EMBL" id="JACBYE010000070">
    <property type="protein sequence ID" value="NYS95368.1"/>
    <property type="molecule type" value="Genomic_DNA"/>
</dbReference>
<proteinExistence type="predicted"/>
<evidence type="ECO:0000313" key="2">
    <source>
        <dbReference type="Proteomes" id="UP000561011"/>
    </source>
</evidence>
<comment type="caution">
    <text evidence="1">The sequence shown here is derived from an EMBL/GenBank/DDBJ whole genome shotgun (WGS) entry which is preliminary data.</text>
</comment>
<sequence length="312" mass="33386">MASHYSTIDHALGAPGERYFGDGHRRSTYSFTTKTLVRGLVTGISTVTQDGSWSSKEAGVVSRHLSTIDAVSLAGLALEVVLQQEPVELESLMVTSASVRAGSASTDDLVAVPVEARVDWLPEDRAFACSVVVGTMKVSLTVVPVAAETPLRAEEPSPGFFAGHLRSRVQHITDIDIDLEAGVMRARLGALAASSGVADGFRGLQSAHSKVFSVCEAIVCLAQLAQAIAYEYDHMSRDQSAVFWLRRFDINLVRPWIKVGQLVDVRVEILKADEVVVRGAVWRTLRLAAAGQGIDAIADVAHILPDAASEAL</sequence>
<organism evidence="1 2">
    <name type="scientific">Sanguibacter inulinus</name>
    <dbReference type="NCBI Taxonomy" id="60922"/>
    <lineage>
        <taxon>Bacteria</taxon>
        <taxon>Bacillati</taxon>
        <taxon>Actinomycetota</taxon>
        <taxon>Actinomycetes</taxon>
        <taxon>Micrococcales</taxon>
        <taxon>Sanguibacteraceae</taxon>
        <taxon>Sanguibacter</taxon>
    </lineage>
</organism>
<dbReference type="Pfam" id="PF05655">
    <property type="entry name" value="AvrD"/>
    <property type="match status" value="1"/>
</dbReference>
<protein>
    <submittedName>
        <fullName evidence="1">Uncharacterized protein</fullName>
    </submittedName>
</protein>